<evidence type="ECO:0000313" key="1">
    <source>
        <dbReference type="EMBL" id="GJS53341.1"/>
    </source>
</evidence>
<dbReference type="Proteomes" id="UP001151760">
    <property type="component" value="Unassembled WGS sequence"/>
</dbReference>
<gene>
    <name evidence="1" type="ORF">Tco_0626703</name>
</gene>
<reference evidence="1" key="2">
    <citation type="submission" date="2022-01" db="EMBL/GenBank/DDBJ databases">
        <authorList>
            <person name="Yamashiro T."/>
            <person name="Shiraishi A."/>
            <person name="Satake H."/>
            <person name="Nakayama K."/>
        </authorList>
    </citation>
    <scope>NUCLEOTIDE SEQUENCE</scope>
</reference>
<name>A0ABQ4WL73_9ASTR</name>
<accession>A0ABQ4WL73</accession>
<proteinExistence type="predicted"/>
<protein>
    <submittedName>
        <fullName evidence="1">Uncharacterized protein</fullName>
    </submittedName>
</protein>
<keyword evidence="2" id="KW-1185">Reference proteome</keyword>
<sequence>MGDCVLGQKIIAHSIRMTLLLRNVTVPPSTGNVNISCVVDGTAQIFLIPGLPIISLCWDGDLITMKFIYAEVECSSSPIFTSKDICPSGQMVSPLNPMRCVVVGTIWLLISGRSLMKQCSYGISKDTPPSTYIRCTKCPPISASMIIGPSVPSSSPKGGKEITVSGEKLWVTLCLATLSYGWIIRMARGLSFPAVSPSLVPVRISFHHLKHKNKKNRF</sequence>
<reference evidence="1" key="1">
    <citation type="journal article" date="2022" name="Int. J. Mol. Sci.">
        <title>Draft Genome of Tanacetum Coccineum: Genomic Comparison of Closely Related Tanacetum-Family Plants.</title>
        <authorList>
            <person name="Yamashiro T."/>
            <person name="Shiraishi A."/>
            <person name="Nakayama K."/>
            <person name="Satake H."/>
        </authorList>
    </citation>
    <scope>NUCLEOTIDE SEQUENCE</scope>
</reference>
<organism evidence="1 2">
    <name type="scientific">Tanacetum coccineum</name>
    <dbReference type="NCBI Taxonomy" id="301880"/>
    <lineage>
        <taxon>Eukaryota</taxon>
        <taxon>Viridiplantae</taxon>
        <taxon>Streptophyta</taxon>
        <taxon>Embryophyta</taxon>
        <taxon>Tracheophyta</taxon>
        <taxon>Spermatophyta</taxon>
        <taxon>Magnoliopsida</taxon>
        <taxon>eudicotyledons</taxon>
        <taxon>Gunneridae</taxon>
        <taxon>Pentapetalae</taxon>
        <taxon>asterids</taxon>
        <taxon>campanulids</taxon>
        <taxon>Asterales</taxon>
        <taxon>Asteraceae</taxon>
        <taxon>Asteroideae</taxon>
        <taxon>Anthemideae</taxon>
        <taxon>Anthemidinae</taxon>
        <taxon>Tanacetum</taxon>
    </lineage>
</organism>
<dbReference type="EMBL" id="BQNB010008718">
    <property type="protein sequence ID" value="GJS53341.1"/>
    <property type="molecule type" value="Genomic_DNA"/>
</dbReference>
<comment type="caution">
    <text evidence="1">The sequence shown here is derived from an EMBL/GenBank/DDBJ whole genome shotgun (WGS) entry which is preliminary data.</text>
</comment>
<evidence type="ECO:0000313" key="2">
    <source>
        <dbReference type="Proteomes" id="UP001151760"/>
    </source>
</evidence>